<reference evidence="1" key="1">
    <citation type="submission" date="2020-06" db="EMBL/GenBank/DDBJ databases">
        <title>Draft genome sequences of strains closely related to Aspergillus parafelis and Aspergillus hiratsukae.</title>
        <authorList>
            <person name="Dos Santos R.A.C."/>
            <person name="Rivero-Menendez O."/>
            <person name="Steenwyk J.L."/>
            <person name="Mead M.E."/>
            <person name="Goldman G.H."/>
            <person name="Alastruey-Izquierdo A."/>
            <person name="Rokas A."/>
        </authorList>
    </citation>
    <scope>NUCLEOTIDE SEQUENCE</scope>
    <source>
        <strain evidence="1">CNM-CM5623</strain>
        <strain evidence="2">CNM-CM7691</strain>
    </source>
</reference>
<evidence type="ECO:0000313" key="3">
    <source>
        <dbReference type="Proteomes" id="UP000641853"/>
    </source>
</evidence>
<keyword evidence="3" id="KW-1185">Reference proteome</keyword>
<dbReference type="AlphaFoldDB" id="A0A8H6PRN7"/>
<dbReference type="EMBL" id="JACBAE010001377">
    <property type="protein sequence ID" value="KAF7159765.1"/>
    <property type="molecule type" value="Genomic_DNA"/>
</dbReference>
<dbReference type="Proteomes" id="UP000641853">
    <property type="component" value="Unassembled WGS sequence"/>
</dbReference>
<dbReference type="OrthoDB" id="4525578at2759"/>
<gene>
    <name evidence="1" type="ORF">CNMCM5623_005154</name>
    <name evidence="2" type="ORF">CNMCM7691_003959</name>
</gene>
<dbReference type="EMBL" id="JACBAG010001907">
    <property type="protein sequence ID" value="KAF7176799.1"/>
    <property type="molecule type" value="Genomic_DNA"/>
</dbReference>
<name>A0A8H6PRN7_9EURO</name>
<evidence type="ECO:0000313" key="4">
    <source>
        <dbReference type="Proteomes" id="UP000654922"/>
    </source>
</evidence>
<dbReference type="Proteomes" id="UP000654922">
    <property type="component" value="Unassembled WGS sequence"/>
</dbReference>
<organism evidence="1 4">
    <name type="scientific">Aspergillus felis</name>
    <dbReference type="NCBI Taxonomy" id="1287682"/>
    <lineage>
        <taxon>Eukaryota</taxon>
        <taxon>Fungi</taxon>
        <taxon>Dikarya</taxon>
        <taxon>Ascomycota</taxon>
        <taxon>Pezizomycotina</taxon>
        <taxon>Eurotiomycetes</taxon>
        <taxon>Eurotiomycetidae</taxon>
        <taxon>Eurotiales</taxon>
        <taxon>Aspergillaceae</taxon>
        <taxon>Aspergillus</taxon>
        <taxon>Aspergillus subgen. Fumigati</taxon>
    </lineage>
</organism>
<proteinExistence type="predicted"/>
<accession>A0A8H6PRN7</accession>
<sequence length="218" mass="24431">MRLLCHLSFSVTLDGYYRNADDETERMATAISKKIERGDRGFSDGYESGTLEYISGQYYIFKEGKRVAGPRPLAQFDPEEVSGSSRTSVHDAIILRLLFSSMTLEPRILQFIQRILKLWGSKKLPYVGWSFPLTYDTANGPLQQRTIWLQSAFADLLDAGFPAVTPYAYFISYNEMRLGGPLLRSDITQGTLPDSGGRIAAAVTRTGLADLLREHANF</sequence>
<comment type="caution">
    <text evidence="1">The sequence shown here is derived from an EMBL/GenBank/DDBJ whole genome shotgun (WGS) entry which is preliminary data.</text>
</comment>
<protein>
    <submittedName>
        <fullName evidence="1">Uncharacterized protein</fullName>
    </submittedName>
</protein>
<evidence type="ECO:0000313" key="2">
    <source>
        <dbReference type="EMBL" id="KAF7176799.1"/>
    </source>
</evidence>
<evidence type="ECO:0000313" key="1">
    <source>
        <dbReference type="EMBL" id="KAF7159765.1"/>
    </source>
</evidence>